<reference evidence="1 2" key="1">
    <citation type="submission" date="2016-01" db="EMBL/GenBank/DDBJ databases">
        <authorList>
            <person name="Regsiter A."/>
            <person name="william w."/>
        </authorList>
    </citation>
    <scope>NUCLEOTIDE SEQUENCE [LARGE SCALE GENOMIC DNA]</scope>
    <source>
        <strain evidence="1 2">B6</strain>
    </source>
</reference>
<dbReference type="Proteomes" id="UP000192074">
    <property type="component" value="Unassembled WGS sequence"/>
</dbReference>
<name>A0A822UZM8_AGRTU</name>
<proteinExistence type="predicted"/>
<protein>
    <submittedName>
        <fullName evidence="1">Uncharacterized protein</fullName>
    </submittedName>
</protein>
<dbReference type="EMBL" id="FCNL01000011">
    <property type="protein sequence ID" value="CVI15721.1"/>
    <property type="molecule type" value="Genomic_DNA"/>
</dbReference>
<evidence type="ECO:0000313" key="2">
    <source>
        <dbReference type="Proteomes" id="UP000192074"/>
    </source>
</evidence>
<accession>A0A822UZM8</accession>
<comment type="caution">
    <text evidence="1">The sequence shown here is derived from an EMBL/GenBank/DDBJ whole genome shotgun (WGS) entry which is preliminary data.</text>
</comment>
<evidence type="ECO:0000313" key="1">
    <source>
        <dbReference type="EMBL" id="CVI15721.1"/>
    </source>
</evidence>
<sequence length="90" mass="10091">MTQPRRSASSAAVVSAAPANRKTCFPWRKPCPRPARNSCLSCLGRLGEFIRTELNAKRLHVIMAQGNALATECKMRRAAKWMILNDKIKH</sequence>
<gene>
    <name evidence="1" type="ORF">AGR4A_Cc190282</name>
</gene>
<organism evidence="1 2">
    <name type="scientific">Agrobacterium tumefaciens str. B6</name>
    <dbReference type="NCBI Taxonomy" id="1183423"/>
    <lineage>
        <taxon>Bacteria</taxon>
        <taxon>Pseudomonadati</taxon>
        <taxon>Pseudomonadota</taxon>
        <taxon>Alphaproteobacteria</taxon>
        <taxon>Hyphomicrobiales</taxon>
        <taxon>Rhizobiaceae</taxon>
        <taxon>Rhizobium/Agrobacterium group</taxon>
        <taxon>Agrobacterium</taxon>
        <taxon>Agrobacterium tumefaciens complex</taxon>
    </lineage>
</organism>
<dbReference type="AlphaFoldDB" id="A0A822UZM8"/>